<proteinExistence type="predicted"/>
<dbReference type="EMBL" id="MT898372">
    <property type="protein sequence ID" value="QOS28410.1"/>
    <property type="molecule type" value="Genomic_DNA"/>
</dbReference>
<dbReference type="EMBL" id="MT898376">
    <property type="protein sequence ID" value="QOS28574.1"/>
    <property type="molecule type" value="Genomic_DNA"/>
</dbReference>
<protein>
    <submittedName>
        <fullName evidence="2">Uncharacterized protein</fullName>
    </submittedName>
</protein>
<dbReference type="EMBL" id="MT898139">
    <property type="protein sequence ID" value="QOS19693.1"/>
    <property type="molecule type" value="Genomic_DNA"/>
</dbReference>
<dbReference type="EMBL" id="MT898356">
    <property type="protein sequence ID" value="QOS27740.1"/>
    <property type="molecule type" value="Genomic_DNA"/>
</dbReference>
<dbReference type="EMBL" id="MT898370">
    <property type="protein sequence ID" value="QOS28307.1"/>
    <property type="molecule type" value="Genomic_DNA"/>
</dbReference>
<dbReference type="EMBL" id="MT898078">
    <property type="protein sequence ID" value="QOS17444.1"/>
    <property type="molecule type" value="Genomic_DNA"/>
</dbReference>
<evidence type="ECO:0000313" key="7">
    <source>
        <dbReference type="EMBL" id="QOS28307.1"/>
    </source>
</evidence>
<sequence>MKKLILHVGMHKTASTAIQETLYKFSVRLEEQGWHYPCFTWEDRLISNHSIPIYSLFTEQPDLYSINIDWQCPAEEVNTHYKAQLDRALEFPNVILSGEDISTLSVDALKKLKSYLECKGFEIEVLGLVREPYEFWNSATQERIKNGSKASSISFMGVSVYLSNLLQVFSNARFFDFKDACAHSNGPVGFFLDACGIDVEMEPVRSNDGMCAKAISLLEHFNQRYPKFVGAQLNPERPQYVFNWLSWIHGKPFKLDAERVKQNSGLILAEAERIHHLTGIEFARKAQESWYTDVNFRWPRNEALFVLRRTLFFEYQHKKHIVDYFNRFEIEGIEAECEFYLQFEAQEFLDNSAQNDDVCLLLTRVERQVYQDLHDICQETDEIRFSKQELSVLALKWLVFERTGHEKRIAKDFFEQTNNAVHRSDILLEIGHKLLTQRSRLSLYQLVTAAYLLEDGSKLKSLLLKRLRAHPHLREVSSFDDVISQEERTNKLNMLISLMKRWHALEIH</sequence>
<evidence type="ECO:0000313" key="5">
    <source>
        <dbReference type="EMBL" id="QOS26709.1"/>
    </source>
</evidence>
<evidence type="ECO:0000313" key="1">
    <source>
        <dbReference type="EMBL" id="QOS15760.1"/>
    </source>
</evidence>
<gene>
    <name evidence="8" type="ORF">VP193_00044</name>
    <name evidence="1" type="ORF">VP27_00044</name>
    <name evidence="7" type="ORF">VP30_00044</name>
    <name evidence="4" type="ORF">VP37_00044</name>
    <name evidence="3" type="ORF">VP41_00044</name>
    <name evidence="9" type="ORF">VP53_00044</name>
    <name evidence="2" type="ORF">VP54_00044</name>
    <name evidence="5" type="ORF">VP55_00044</name>
    <name evidence="6" type="ORF">VP70_00044</name>
</gene>
<accession>A0A7M1VM49</accession>
<organism evidence="2">
    <name type="scientific">Vibrio parahaemolyticus</name>
    <dbReference type="NCBI Taxonomy" id="670"/>
    <lineage>
        <taxon>Bacteria</taxon>
        <taxon>Pseudomonadati</taxon>
        <taxon>Pseudomonadota</taxon>
        <taxon>Gammaproteobacteria</taxon>
        <taxon>Vibrionales</taxon>
        <taxon>Vibrionaceae</taxon>
        <taxon>Vibrio</taxon>
    </lineage>
</organism>
<dbReference type="AlphaFoldDB" id="A0A7M1VM49"/>
<dbReference type="RefSeq" id="WP_025441223.1">
    <property type="nucleotide sequence ID" value="NZ_CP068641.1"/>
</dbReference>
<dbReference type="EMBL" id="MT898329">
    <property type="protein sequence ID" value="QOS26709.1"/>
    <property type="molecule type" value="Genomic_DNA"/>
</dbReference>
<evidence type="ECO:0000313" key="6">
    <source>
        <dbReference type="EMBL" id="QOS27740.1"/>
    </source>
</evidence>
<evidence type="ECO:0000313" key="8">
    <source>
        <dbReference type="EMBL" id="QOS28410.1"/>
    </source>
</evidence>
<evidence type="ECO:0000313" key="4">
    <source>
        <dbReference type="EMBL" id="QOS19693.1"/>
    </source>
</evidence>
<evidence type="ECO:0000313" key="3">
    <source>
        <dbReference type="EMBL" id="QOS17444.1"/>
    </source>
</evidence>
<name>A0A7M1VM49_VIBPH</name>
<evidence type="ECO:0000313" key="9">
    <source>
        <dbReference type="EMBL" id="QOS28574.1"/>
    </source>
</evidence>
<evidence type="ECO:0000313" key="2">
    <source>
        <dbReference type="EMBL" id="QOS16098.1"/>
    </source>
</evidence>
<dbReference type="EMBL" id="MT898041">
    <property type="protein sequence ID" value="QOS16098.1"/>
    <property type="molecule type" value="Genomic_DNA"/>
</dbReference>
<reference evidence="2" key="1">
    <citation type="submission" date="2020-08" db="EMBL/GenBank/DDBJ databases">
        <title>Genetic structure, function and evolution of capsule biosynthesis loci in Vibrio parahaemolyticus.</title>
        <authorList>
            <person name="Li L."/>
            <person name="Bian S."/>
        </authorList>
    </citation>
    <scope>NUCLEOTIDE SEQUENCE</scope>
    <source>
        <strain evidence="8">VP193</strain>
        <strain evidence="1">VP27</strain>
        <strain evidence="7">VP30</strain>
        <strain evidence="4">VP37</strain>
        <strain evidence="3">VP41</strain>
        <strain evidence="9">VP53</strain>
        <strain evidence="2">VP54</strain>
        <strain evidence="5">VP55</strain>
        <strain evidence="6">VP70</strain>
    </source>
</reference>
<dbReference type="EMBL" id="MT898032">
    <property type="protein sequence ID" value="QOS15760.1"/>
    <property type="molecule type" value="Genomic_DNA"/>
</dbReference>